<keyword evidence="2" id="KW-0813">Transport</keyword>
<dbReference type="PROSITE" id="PS00191">
    <property type="entry name" value="CYTOCHROME_B5_1"/>
    <property type="match status" value="1"/>
</dbReference>
<dbReference type="PANTHER" id="PTHR19359">
    <property type="entry name" value="CYTOCHROME B5"/>
    <property type="match status" value="1"/>
</dbReference>
<dbReference type="SMART" id="SM01117">
    <property type="entry name" value="Cyt-b5"/>
    <property type="match status" value="1"/>
</dbReference>
<reference evidence="16 17" key="1">
    <citation type="submission" date="2015-03" db="EMBL/GenBank/DDBJ databases">
        <authorList>
            <person name="Radwan O."/>
            <person name="Al-Naeli F.A."/>
            <person name="Rendon G.A."/>
            <person name="Fields C."/>
        </authorList>
    </citation>
    <scope>NUCLEOTIDE SEQUENCE [LARGE SCALE GENOMIC DNA]</scope>
    <source>
        <strain evidence="16">CR-DP1</strain>
    </source>
</reference>
<dbReference type="EMBL" id="LAEV01000575">
    <property type="protein sequence ID" value="KKA30051.1"/>
    <property type="molecule type" value="Genomic_DNA"/>
</dbReference>
<organism evidence="16 17">
    <name type="scientific">Thielaviopsis punctulata</name>
    <dbReference type="NCBI Taxonomy" id="72032"/>
    <lineage>
        <taxon>Eukaryota</taxon>
        <taxon>Fungi</taxon>
        <taxon>Dikarya</taxon>
        <taxon>Ascomycota</taxon>
        <taxon>Pezizomycotina</taxon>
        <taxon>Sordariomycetes</taxon>
        <taxon>Hypocreomycetidae</taxon>
        <taxon>Microascales</taxon>
        <taxon>Ceratocystidaceae</taxon>
        <taxon>Thielaviopsis</taxon>
    </lineage>
</organism>
<evidence type="ECO:0000256" key="11">
    <source>
        <dbReference type="ARBA" id="ARBA00037877"/>
    </source>
</evidence>
<comment type="subcellular location">
    <subcellularLocation>
        <location evidence="1">Endoplasmic reticulum membrane</location>
        <topology evidence="1">Single-pass membrane protein</topology>
        <orientation evidence="1">Cytoplasmic side</orientation>
    </subcellularLocation>
    <subcellularLocation>
        <location evidence="11">Microsome membrane</location>
        <topology evidence="11">Single-pass membrane protein</topology>
        <orientation evidence="11">Cytoplasmic side</orientation>
    </subcellularLocation>
</comment>
<accession>A0A0F4ZIW0</accession>
<evidence type="ECO:0000256" key="12">
    <source>
        <dbReference type="ARBA" id="ARBA00038168"/>
    </source>
</evidence>
<evidence type="ECO:0000256" key="10">
    <source>
        <dbReference type="ARBA" id="ARBA00023136"/>
    </source>
</evidence>
<comment type="similarity">
    <text evidence="12 13">Belongs to the cytochrome b5 family.</text>
</comment>
<protein>
    <recommendedName>
        <fullName evidence="15">Cytochrome b5 heme-binding domain-containing protein</fullName>
    </recommendedName>
</protein>
<keyword evidence="8" id="KW-0249">Electron transport</keyword>
<evidence type="ECO:0000256" key="14">
    <source>
        <dbReference type="SAM" id="MobiDB-lite"/>
    </source>
</evidence>
<dbReference type="PROSITE" id="PS50255">
    <property type="entry name" value="CYTOCHROME_B5_2"/>
    <property type="match status" value="1"/>
</dbReference>
<dbReference type="GO" id="GO:0046872">
    <property type="term" value="F:metal ion binding"/>
    <property type="evidence" value="ECO:0007669"/>
    <property type="project" value="UniProtKB-UniRule"/>
</dbReference>
<evidence type="ECO:0000256" key="4">
    <source>
        <dbReference type="ARBA" id="ARBA00022692"/>
    </source>
</evidence>
<keyword evidence="13" id="KW-1133">Transmembrane helix</keyword>
<dbReference type="GO" id="GO:0005789">
    <property type="term" value="C:endoplasmic reticulum membrane"/>
    <property type="evidence" value="ECO:0007669"/>
    <property type="project" value="UniProtKB-SubCell"/>
</dbReference>
<evidence type="ECO:0000259" key="15">
    <source>
        <dbReference type="PROSITE" id="PS50255"/>
    </source>
</evidence>
<keyword evidence="4 13" id="KW-0812">Transmembrane</keyword>
<dbReference type="Proteomes" id="UP000033483">
    <property type="component" value="Unassembled WGS sequence"/>
</dbReference>
<dbReference type="Gene3D" id="3.10.120.10">
    <property type="entry name" value="Cytochrome b5-like heme/steroid binding domain"/>
    <property type="match status" value="1"/>
</dbReference>
<evidence type="ECO:0000256" key="13">
    <source>
        <dbReference type="RuleBase" id="RU362121"/>
    </source>
</evidence>
<dbReference type="PANTHER" id="PTHR19359:SF150">
    <property type="entry name" value="CYTOCHROME B5"/>
    <property type="match status" value="1"/>
</dbReference>
<evidence type="ECO:0000256" key="7">
    <source>
        <dbReference type="ARBA" id="ARBA00022848"/>
    </source>
</evidence>
<gene>
    <name evidence="16" type="ORF">TD95_001521</name>
</gene>
<dbReference type="OrthoDB" id="260519at2759"/>
<proteinExistence type="inferred from homology"/>
<keyword evidence="17" id="KW-1185">Reference proteome</keyword>
<feature type="region of interest" description="Disordered" evidence="14">
    <location>
        <begin position="80"/>
        <end position="100"/>
    </location>
</feature>
<dbReference type="InterPro" id="IPR018506">
    <property type="entry name" value="Cyt_B5_heme-BS"/>
</dbReference>
<keyword evidence="10 13" id="KW-0472">Membrane</keyword>
<feature type="compositionally biased region" description="Low complexity" evidence="14">
    <location>
        <begin position="88"/>
        <end position="100"/>
    </location>
</feature>
<dbReference type="FunFam" id="3.10.120.10:FF:000002">
    <property type="entry name" value="Cytochrome b5 type B"/>
    <property type="match status" value="1"/>
</dbReference>
<evidence type="ECO:0000256" key="3">
    <source>
        <dbReference type="ARBA" id="ARBA00022617"/>
    </source>
</evidence>
<evidence type="ECO:0000256" key="8">
    <source>
        <dbReference type="ARBA" id="ARBA00022982"/>
    </source>
</evidence>
<evidence type="ECO:0000256" key="9">
    <source>
        <dbReference type="ARBA" id="ARBA00023004"/>
    </source>
</evidence>
<evidence type="ECO:0000256" key="2">
    <source>
        <dbReference type="ARBA" id="ARBA00022448"/>
    </source>
</evidence>
<dbReference type="InterPro" id="IPR001199">
    <property type="entry name" value="Cyt_B5-like_heme/steroid-bd"/>
</dbReference>
<keyword evidence="3 13" id="KW-0349">Heme</keyword>
<evidence type="ECO:0000313" key="17">
    <source>
        <dbReference type="Proteomes" id="UP000033483"/>
    </source>
</evidence>
<dbReference type="AlphaFoldDB" id="A0A0F4ZIW0"/>
<dbReference type="PRINTS" id="PR00363">
    <property type="entry name" value="CYTOCHROMEB5"/>
</dbReference>
<evidence type="ECO:0000256" key="5">
    <source>
        <dbReference type="ARBA" id="ARBA00022723"/>
    </source>
</evidence>
<evidence type="ECO:0000256" key="1">
    <source>
        <dbReference type="ARBA" id="ARBA00004131"/>
    </source>
</evidence>
<keyword evidence="6" id="KW-0256">Endoplasmic reticulum</keyword>
<keyword evidence="9 13" id="KW-0408">Iron</keyword>
<feature type="transmembrane region" description="Helical" evidence="13">
    <location>
        <begin position="105"/>
        <end position="122"/>
    </location>
</feature>
<feature type="domain" description="Cytochrome b5 heme-binding" evidence="15">
    <location>
        <begin position="3"/>
        <end position="79"/>
    </location>
</feature>
<keyword evidence="7" id="KW-0492">Microsome</keyword>
<dbReference type="GO" id="GO:0016126">
    <property type="term" value="P:sterol biosynthetic process"/>
    <property type="evidence" value="ECO:0007669"/>
    <property type="project" value="TreeGrafter"/>
</dbReference>
<dbReference type="SUPFAM" id="SSF55856">
    <property type="entry name" value="Cytochrome b5-like heme/steroid binding domain"/>
    <property type="match status" value="1"/>
</dbReference>
<sequence length="134" mass="14319">MSVAELTYQDVAEHNTKNDLWMVIDGKVYDCTKFLDEHPGGEEVLLDVGGQDATEAFDDVGHSDEARESLDVMLVGTVKRMPGDAGPKKSAASTSGSSSDPGMGIGMYFLVLVVGAAAYFAYNYMEAQKANVEA</sequence>
<keyword evidence="5 13" id="KW-0479">Metal-binding</keyword>
<dbReference type="InterPro" id="IPR050668">
    <property type="entry name" value="Cytochrome_b5"/>
</dbReference>
<dbReference type="InterPro" id="IPR036400">
    <property type="entry name" value="Cyt_B5-like_heme/steroid_sf"/>
</dbReference>
<name>A0A0F4ZIW0_9PEZI</name>
<evidence type="ECO:0000256" key="6">
    <source>
        <dbReference type="ARBA" id="ARBA00022824"/>
    </source>
</evidence>
<evidence type="ECO:0000313" key="16">
    <source>
        <dbReference type="EMBL" id="KKA30051.1"/>
    </source>
</evidence>
<dbReference type="Pfam" id="PF00173">
    <property type="entry name" value="Cyt-b5"/>
    <property type="match status" value="1"/>
</dbReference>
<comment type="caution">
    <text evidence="16">The sequence shown here is derived from an EMBL/GenBank/DDBJ whole genome shotgun (WGS) entry which is preliminary data.</text>
</comment>
<dbReference type="GO" id="GO:0020037">
    <property type="term" value="F:heme binding"/>
    <property type="evidence" value="ECO:0007669"/>
    <property type="project" value="UniProtKB-UniRule"/>
</dbReference>